<evidence type="ECO:0000313" key="3">
    <source>
        <dbReference type="EMBL" id="OGG04227.1"/>
    </source>
</evidence>
<keyword evidence="2" id="KW-0472">Membrane</keyword>
<proteinExistence type="predicted"/>
<accession>A0A1F5YW80</accession>
<feature type="transmembrane region" description="Helical" evidence="2">
    <location>
        <begin position="47"/>
        <end position="67"/>
    </location>
</feature>
<organism evidence="3 4">
    <name type="scientific">Candidatus Gottesmanbacteria bacterium RBG_16_52_11</name>
    <dbReference type="NCBI Taxonomy" id="1798374"/>
    <lineage>
        <taxon>Bacteria</taxon>
        <taxon>Candidatus Gottesmaniibacteriota</taxon>
    </lineage>
</organism>
<dbReference type="STRING" id="1798374.A2Z33_03695"/>
<sequence length="286" mass="31549">MLEGMEGFRPLSADDEDLRDARPDSTSRFSDITPPAPENGRKPGLKLFFLLSTVLLIAGVGIGWLAGQGSFSGAVITGLEPTPRTACPGPDCPDIRPTDMPTAYPLPTGKNDPTPMPSPTPADMVLRSSRCPSAVTVPAGRINVPYENAYARWQVKEVTERFGFLPRAEEVNGRQALYELRVEGQIYGDGEIVLIVACQDNANKWSQEDFLSYVLKTDFLVDPTMARTTLWGRDVAVLTYKTASDQPAHTNWFFATPTHLYSISKGNYINQYFDKELEAAFDSLTF</sequence>
<comment type="caution">
    <text evidence="3">The sequence shown here is derived from an EMBL/GenBank/DDBJ whole genome shotgun (WGS) entry which is preliminary data.</text>
</comment>
<dbReference type="Proteomes" id="UP000178448">
    <property type="component" value="Unassembled WGS sequence"/>
</dbReference>
<reference evidence="3 4" key="1">
    <citation type="journal article" date="2016" name="Nat. Commun.">
        <title>Thousands of microbial genomes shed light on interconnected biogeochemical processes in an aquifer system.</title>
        <authorList>
            <person name="Anantharaman K."/>
            <person name="Brown C.T."/>
            <person name="Hug L.A."/>
            <person name="Sharon I."/>
            <person name="Castelle C.J."/>
            <person name="Probst A.J."/>
            <person name="Thomas B.C."/>
            <person name="Singh A."/>
            <person name="Wilkins M.J."/>
            <person name="Karaoz U."/>
            <person name="Brodie E.L."/>
            <person name="Williams K.H."/>
            <person name="Hubbard S.S."/>
            <person name="Banfield J.F."/>
        </authorList>
    </citation>
    <scope>NUCLEOTIDE SEQUENCE [LARGE SCALE GENOMIC DNA]</scope>
</reference>
<keyword evidence="2" id="KW-1133">Transmembrane helix</keyword>
<dbReference type="EMBL" id="MFJD01000004">
    <property type="protein sequence ID" value="OGG04227.1"/>
    <property type="molecule type" value="Genomic_DNA"/>
</dbReference>
<dbReference type="AlphaFoldDB" id="A0A1F5YW80"/>
<evidence type="ECO:0000256" key="2">
    <source>
        <dbReference type="SAM" id="Phobius"/>
    </source>
</evidence>
<keyword evidence="2" id="KW-0812">Transmembrane</keyword>
<evidence type="ECO:0000256" key="1">
    <source>
        <dbReference type="SAM" id="MobiDB-lite"/>
    </source>
</evidence>
<gene>
    <name evidence="3" type="ORF">A2Z33_03695</name>
</gene>
<feature type="region of interest" description="Disordered" evidence="1">
    <location>
        <begin position="1"/>
        <end position="38"/>
    </location>
</feature>
<protein>
    <submittedName>
        <fullName evidence="3">Uncharacterized protein</fullName>
    </submittedName>
</protein>
<evidence type="ECO:0000313" key="4">
    <source>
        <dbReference type="Proteomes" id="UP000178448"/>
    </source>
</evidence>
<name>A0A1F5YW80_9BACT</name>